<evidence type="ECO:0000313" key="3">
    <source>
        <dbReference type="WBParaSite" id="HPBE_0001725301-mRNA-1"/>
    </source>
</evidence>
<dbReference type="AlphaFoldDB" id="A0A183G6D3"/>
<reference evidence="1 2" key="1">
    <citation type="submission" date="2018-11" db="EMBL/GenBank/DDBJ databases">
        <authorList>
            <consortium name="Pathogen Informatics"/>
        </authorList>
    </citation>
    <scope>NUCLEOTIDE SEQUENCE [LARGE SCALE GENOMIC DNA]</scope>
</reference>
<dbReference type="PANTHER" id="PTHR22954:SF3">
    <property type="entry name" value="PROTEIN CBG08539"/>
    <property type="match status" value="1"/>
</dbReference>
<reference evidence="3" key="2">
    <citation type="submission" date="2019-09" db="UniProtKB">
        <authorList>
            <consortium name="WormBaseParasite"/>
        </authorList>
    </citation>
    <scope>IDENTIFICATION</scope>
</reference>
<evidence type="ECO:0000313" key="2">
    <source>
        <dbReference type="Proteomes" id="UP000050761"/>
    </source>
</evidence>
<accession>A0A183G6D3</accession>
<dbReference type="WBParaSite" id="HPBE_0001725301-mRNA-1">
    <property type="protein sequence ID" value="HPBE_0001725301-mRNA-1"/>
    <property type="gene ID" value="HPBE_0001725301"/>
</dbReference>
<name>A0A183G6D3_HELPZ</name>
<protein>
    <submittedName>
        <fullName evidence="3">Transcriptional regulator</fullName>
    </submittedName>
</protein>
<accession>A0A3P8BFC9</accession>
<dbReference type="Pfam" id="PF03564">
    <property type="entry name" value="DUF1759"/>
    <property type="match status" value="1"/>
</dbReference>
<dbReference type="PANTHER" id="PTHR22954">
    <property type="entry name" value="RETROVIRAL PROTEASE-RELATED"/>
    <property type="match status" value="1"/>
</dbReference>
<dbReference type="Proteomes" id="UP000050761">
    <property type="component" value="Unassembled WGS sequence"/>
</dbReference>
<keyword evidence="2" id="KW-1185">Reference proteome</keyword>
<gene>
    <name evidence="1" type="ORF">HPBE_LOCUS17252</name>
</gene>
<dbReference type="OrthoDB" id="5857529at2759"/>
<dbReference type="InterPro" id="IPR005312">
    <property type="entry name" value="DUF1759"/>
</dbReference>
<organism evidence="2 3">
    <name type="scientific">Heligmosomoides polygyrus</name>
    <name type="common">Parasitic roundworm</name>
    <dbReference type="NCBI Taxonomy" id="6339"/>
    <lineage>
        <taxon>Eukaryota</taxon>
        <taxon>Metazoa</taxon>
        <taxon>Ecdysozoa</taxon>
        <taxon>Nematoda</taxon>
        <taxon>Chromadorea</taxon>
        <taxon>Rhabditida</taxon>
        <taxon>Rhabditina</taxon>
        <taxon>Rhabditomorpha</taxon>
        <taxon>Strongyloidea</taxon>
        <taxon>Heligmosomidae</taxon>
        <taxon>Heligmosomoides</taxon>
    </lineage>
</organism>
<dbReference type="EMBL" id="UZAH01029890">
    <property type="protein sequence ID" value="VDP08348.1"/>
    <property type="molecule type" value="Genomic_DNA"/>
</dbReference>
<sequence>MGIAPLQERNVAFRRPLLEVPTFPGDFREFNAFWSVFQPLMHNDASLTDQEKFLFLKQALKGEAAASITYLPVIGDNYCVAVNILKKQYESSKKQ</sequence>
<evidence type="ECO:0000313" key="1">
    <source>
        <dbReference type="EMBL" id="VDP08348.1"/>
    </source>
</evidence>
<proteinExistence type="predicted"/>